<dbReference type="EnsemblMetazoa" id="PPA00693.1">
    <property type="protein sequence ID" value="PPA00693.1"/>
    <property type="gene ID" value="WBGene00090247"/>
</dbReference>
<dbReference type="SMR" id="A0A2A6BR99"/>
<keyword evidence="2" id="KW-0808">Transferase</keyword>
<dbReference type="GO" id="GO:0051923">
    <property type="term" value="P:sulfation"/>
    <property type="evidence" value="ECO:0000318"/>
    <property type="project" value="GO_Central"/>
</dbReference>
<dbReference type="Proteomes" id="UP000005239">
    <property type="component" value="Unassembled WGS sequence"/>
</dbReference>
<evidence type="ECO:0000256" key="2">
    <source>
        <dbReference type="ARBA" id="ARBA00022679"/>
    </source>
</evidence>
<reference evidence="3" key="2">
    <citation type="submission" date="2022-06" db="UniProtKB">
        <authorList>
            <consortium name="EnsemblMetazoa"/>
        </authorList>
    </citation>
    <scope>IDENTIFICATION</scope>
    <source>
        <strain evidence="3">PS312</strain>
    </source>
</reference>
<protein>
    <submittedName>
        <fullName evidence="3">Sulfotransfer_1 domain-containing protein</fullName>
    </submittedName>
</protein>
<dbReference type="GO" id="GO:0008146">
    <property type="term" value="F:sulfotransferase activity"/>
    <property type="evidence" value="ECO:0000318"/>
    <property type="project" value="GO_Central"/>
</dbReference>
<sequence length="300" mass="34481">MSLCDASDALKEKYLNSIPLAEQWAGFIWPGGVTSSEKVIALKDMEFTEDDVVIISYPKSGTTWASEVLSAIAYEGNTEKLKMTRMDERVPWIELDHKKLSPDAPLLASERGPVREGKKQVWFTHLHPEYLPPSVREGKCKVVYVARNPKDNAVSYFHFHRLTTFMGLQKNLSWNDFFPLFCSGYICCGSWFKHATDYWKFCQETPNAKFLVYEDMKADLMAQMEPLEQFVGIHLSPEQREEVVKHCSFDSMKDNKMTNREGLAGIVGDWKNYFTVGQNEAFDKLYKEKMAGTGLDFKFE</sequence>
<dbReference type="InterPro" id="IPR000863">
    <property type="entry name" value="Sulfotransferase_dom"/>
</dbReference>
<evidence type="ECO:0000313" key="4">
    <source>
        <dbReference type="Proteomes" id="UP000005239"/>
    </source>
</evidence>
<dbReference type="AlphaFoldDB" id="A0A2A6BR99"/>
<dbReference type="OrthoDB" id="205623at2759"/>
<gene>
    <name evidence="3" type="primary">WBGene00090247</name>
</gene>
<dbReference type="PANTHER" id="PTHR11783">
    <property type="entry name" value="SULFOTRANSFERASE SULT"/>
    <property type="match status" value="1"/>
</dbReference>
<organism evidence="3 4">
    <name type="scientific">Pristionchus pacificus</name>
    <name type="common">Parasitic nematode worm</name>
    <dbReference type="NCBI Taxonomy" id="54126"/>
    <lineage>
        <taxon>Eukaryota</taxon>
        <taxon>Metazoa</taxon>
        <taxon>Ecdysozoa</taxon>
        <taxon>Nematoda</taxon>
        <taxon>Chromadorea</taxon>
        <taxon>Rhabditida</taxon>
        <taxon>Rhabditina</taxon>
        <taxon>Diplogasteromorpha</taxon>
        <taxon>Diplogasteroidea</taxon>
        <taxon>Neodiplogasteridae</taxon>
        <taxon>Pristionchus</taxon>
    </lineage>
</organism>
<dbReference type="SUPFAM" id="SSF52540">
    <property type="entry name" value="P-loop containing nucleoside triphosphate hydrolases"/>
    <property type="match status" value="1"/>
</dbReference>
<keyword evidence="4" id="KW-1185">Reference proteome</keyword>
<proteinExistence type="inferred from homology"/>
<accession>A0A8R1Y835</accession>
<reference evidence="4" key="1">
    <citation type="journal article" date="2008" name="Nat. Genet.">
        <title>The Pristionchus pacificus genome provides a unique perspective on nematode lifestyle and parasitism.</title>
        <authorList>
            <person name="Dieterich C."/>
            <person name="Clifton S.W."/>
            <person name="Schuster L.N."/>
            <person name="Chinwalla A."/>
            <person name="Delehaunty K."/>
            <person name="Dinkelacker I."/>
            <person name="Fulton L."/>
            <person name="Fulton R."/>
            <person name="Godfrey J."/>
            <person name="Minx P."/>
            <person name="Mitreva M."/>
            <person name="Roeseler W."/>
            <person name="Tian H."/>
            <person name="Witte H."/>
            <person name="Yang S.P."/>
            <person name="Wilson R.K."/>
            <person name="Sommer R.J."/>
        </authorList>
    </citation>
    <scope>NUCLEOTIDE SEQUENCE [LARGE SCALE GENOMIC DNA]</scope>
    <source>
        <strain evidence="4">PS312</strain>
    </source>
</reference>
<accession>A0A2A6BR99</accession>
<comment type="similarity">
    <text evidence="1">Belongs to the sulfotransferase 1 family.</text>
</comment>
<dbReference type="Gene3D" id="3.40.50.300">
    <property type="entry name" value="P-loop containing nucleotide triphosphate hydrolases"/>
    <property type="match status" value="1"/>
</dbReference>
<dbReference type="GO" id="GO:0005737">
    <property type="term" value="C:cytoplasm"/>
    <property type="evidence" value="ECO:0000318"/>
    <property type="project" value="GO_Central"/>
</dbReference>
<dbReference type="Pfam" id="PF00685">
    <property type="entry name" value="Sulfotransfer_1"/>
    <property type="match status" value="1"/>
</dbReference>
<name>A0A2A6BR99_PRIPA</name>
<evidence type="ECO:0000256" key="1">
    <source>
        <dbReference type="ARBA" id="ARBA00005771"/>
    </source>
</evidence>
<evidence type="ECO:0000313" key="3">
    <source>
        <dbReference type="EnsemblMetazoa" id="PPA00693.1"/>
    </source>
</evidence>
<dbReference type="InterPro" id="IPR027417">
    <property type="entry name" value="P-loop_NTPase"/>
</dbReference>